<evidence type="ECO:0000256" key="3">
    <source>
        <dbReference type="ARBA" id="ARBA00022630"/>
    </source>
</evidence>
<evidence type="ECO:0000256" key="2">
    <source>
        <dbReference type="ARBA" id="ARBA00009347"/>
    </source>
</evidence>
<evidence type="ECO:0000313" key="7">
    <source>
        <dbReference type="EMBL" id="CAG2159293.1"/>
    </source>
</evidence>
<comment type="similarity">
    <text evidence="2">Belongs to the acyl-CoA dehydrogenase family.</text>
</comment>
<evidence type="ECO:0000259" key="6">
    <source>
        <dbReference type="Pfam" id="PF00441"/>
    </source>
</evidence>
<keyword evidence="5" id="KW-0560">Oxidoreductase</keyword>
<organism evidence="7 8">
    <name type="scientific">Cupriavidus numazuensis</name>
    <dbReference type="NCBI Taxonomy" id="221992"/>
    <lineage>
        <taxon>Bacteria</taxon>
        <taxon>Pseudomonadati</taxon>
        <taxon>Pseudomonadota</taxon>
        <taxon>Betaproteobacteria</taxon>
        <taxon>Burkholderiales</taxon>
        <taxon>Burkholderiaceae</taxon>
        <taxon>Cupriavidus</taxon>
    </lineage>
</organism>
<comment type="caution">
    <text evidence="7">The sequence shown here is derived from an EMBL/GenBank/DDBJ whole genome shotgun (WGS) entry which is preliminary data.</text>
</comment>
<proteinExistence type="inferred from homology"/>
<keyword evidence="4" id="KW-0274">FAD</keyword>
<dbReference type="InterPro" id="IPR037069">
    <property type="entry name" value="AcylCoA_DH/ox_N_sf"/>
</dbReference>
<gene>
    <name evidence="7" type="ORF">LMG26411_06588</name>
</gene>
<sequence length="337" mass="34931">MTDSLLDGFERPLRELCTVEALRRIEAGESADALWAGIDALGYTDALVPARFDGAGLSLADMHPLFFAAGRAGLNLPFAQTAVARALLASAGHEPGRGCIVIAPAAGADGDAVVCHDVQDAALAKFVLVSRAGEWLLLPRVAAAFTPGAYRPKLSADTLRWESAQHAVARFPVQGADGEAICNALQATAMAGTMARVTDLTVLYANDRKQFGRAIGKFQAVQQDVAVLASQAATAEMGSRIGCAGTGFLPDPLLAASAMLRACEAALRVAAISHAVHGAIGMTDEHELGLFTRRLHEARSGGAQVRCAAVLGRAALAERGPVVDFVRTQLAAVTAAA</sequence>
<dbReference type="Gene3D" id="1.10.540.10">
    <property type="entry name" value="Acyl-CoA dehydrogenase/oxidase, N-terminal domain"/>
    <property type="match status" value="1"/>
</dbReference>
<reference evidence="7 8" key="1">
    <citation type="submission" date="2021-03" db="EMBL/GenBank/DDBJ databases">
        <authorList>
            <person name="Peeters C."/>
        </authorList>
    </citation>
    <scope>NUCLEOTIDE SEQUENCE [LARGE SCALE GENOMIC DNA]</scope>
    <source>
        <strain evidence="7 8">LMG 26411</strain>
    </source>
</reference>
<comment type="cofactor">
    <cofactor evidence="1">
        <name>FAD</name>
        <dbReference type="ChEBI" id="CHEBI:57692"/>
    </cofactor>
</comment>
<dbReference type="Gene3D" id="1.20.140.10">
    <property type="entry name" value="Butyryl-CoA Dehydrogenase, subunit A, domain 3"/>
    <property type="match status" value="1"/>
</dbReference>
<dbReference type="SUPFAM" id="SSF56645">
    <property type="entry name" value="Acyl-CoA dehydrogenase NM domain-like"/>
    <property type="match status" value="1"/>
</dbReference>
<name>A0ABM8TSJ9_9BURK</name>
<dbReference type="Proteomes" id="UP000672657">
    <property type="component" value="Unassembled WGS sequence"/>
</dbReference>
<feature type="domain" description="Acyl-CoA dehydrogenase/oxidase C-terminal" evidence="6">
    <location>
        <begin position="187"/>
        <end position="295"/>
    </location>
</feature>
<dbReference type="SUPFAM" id="SSF47203">
    <property type="entry name" value="Acyl-CoA dehydrogenase C-terminal domain-like"/>
    <property type="match status" value="1"/>
</dbReference>
<dbReference type="PANTHER" id="PTHR43884:SF20">
    <property type="entry name" value="ACYL-COA DEHYDROGENASE FADE28"/>
    <property type="match status" value="1"/>
</dbReference>
<evidence type="ECO:0000256" key="1">
    <source>
        <dbReference type="ARBA" id="ARBA00001974"/>
    </source>
</evidence>
<evidence type="ECO:0000256" key="4">
    <source>
        <dbReference type="ARBA" id="ARBA00022827"/>
    </source>
</evidence>
<accession>A0ABM8TSJ9</accession>
<evidence type="ECO:0000256" key="5">
    <source>
        <dbReference type="ARBA" id="ARBA00023002"/>
    </source>
</evidence>
<dbReference type="EMBL" id="CAJPVI010000057">
    <property type="protein sequence ID" value="CAG2159293.1"/>
    <property type="molecule type" value="Genomic_DNA"/>
</dbReference>
<dbReference type="InterPro" id="IPR036250">
    <property type="entry name" value="AcylCo_DH-like_C"/>
</dbReference>
<dbReference type="InterPro" id="IPR009100">
    <property type="entry name" value="AcylCoA_DH/oxidase_NM_dom_sf"/>
</dbReference>
<dbReference type="InterPro" id="IPR009075">
    <property type="entry name" value="AcylCo_DH/oxidase_C"/>
</dbReference>
<keyword evidence="8" id="KW-1185">Reference proteome</keyword>
<dbReference type="PANTHER" id="PTHR43884">
    <property type="entry name" value="ACYL-COA DEHYDROGENASE"/>
    <property type="match status" value="1"/>
</dbReference>
<evidence type="ECO:0000313" key="8">
    <source>
        <dbReference type="Proteomes" id="UP000672657"/>
    </source>
</evidence>
<dbReference type="RefSeq" id="WP_211957410.1">
    <property type="nucleotide sequence ID" value="NZ_CAJPVI010000057.1"/>
</dbReference>
<keyword evidence="3" id="KW-0285">Flavoprotein</keyword>
<protein>
    <recommendedName>
        <fullName evidence="6">Acyl-CoA dehydrogenase/oxidase C-terminal domain-containing protein</fullName>
    </recommendedName>
</protein>
<dbReference type="Pfam" id="PF00441">
    <property type="entry name" value="Acyl-CoA_dh_1"/>
    <property type="match status" value="1"/>
</dbReference>